<accession>A0ACC0C8I4</accession>
<reference evidence="2" key="1">
    <citation type="journal article" date="2023" name="Nat. Plants">
        <title>Single-cell RNA sequencing provides a high-resolution roadmap for understanding the multicellular compartmentation of specialized metabolism.</title>
        <authorList>
            <person name="Sun S."/>
            <person name="Shen X."/>
            <person name="Li Y."/>
            <person name="Li Y."/>
            <person name="Wang S."/>
            <person name="Li R."/>
            <person name="Zhang H."/>
            <person name="Shen G."/>
            <person name="Guo B."/>
            <person name="Wei J."/>
            <person name="Xu J."/>
            <person name="St-Pierre B."/>
            <person name="Chen S."/>
            <person name="Sun C."/>
        </authorList>
    </citation>
    <scope>NUCLEOTIDE SEQUENCE [LARGE SCALE GENOMIC DNA]</scope>
</reference>
<gene>
    <name evidence="1" type="ORF">M9H77_02335</name>
</gene>
<keyword evidence="2" id="KW-1185">Reference proteome</keyword>
<name>A0ACC0C8I4_CATRO</name>
<dbReference type="EMBL" id="CM044701">
    <property type="protein sequence ID" value="KAI5681108.1"/>
    <property type="molecule type" value="Genomic_DNA"/>
</dbReference>
<evidence type="ECO:0000313" key="2">
    <source>
        <dbReference type="Proteomes" id="UP001060085"/>
    </source>
</evidence>
<comment type="caution">
    <text evidence="1">The sequence shown here is derived from an EMBL/GenBank/DDBJ whole genome shotgun (WGS) entry which is preliminary data.</text>
</comment>
<organism evidence="1 2">
    <name type="scientific">Catharanthus roseus</name>
    <name type="common">Madagascar periwinkle</name>
    <name type="synonym">Vinca rosea</name>
    <dbReference type="NCBI Taxonomy" id="4058"/>
    <lineage>
        <taxon>Eukaryota</taxon>
        <taxon>Viridiplantae</taxon>
        <taxon>Streptophyta</taxon>
        <taxon>Embryophyta</taxon>
        <taxon>Tracheophyta</taxon>
        <taxon>Spermatophyta</taxon>
        <taxon>Magnoliopsida</taxon>
        <taxon>eudicotyledons</taxon>
        <taxon>Gunneridae</taxon>
        <taxon>Pentapetalae</taxon>
        <taxon>asterids</taxon>
        <taxon>lamiids</taxon>
        <taxon>Gentianales</taxon>
        <taxon>Apocynaceae</taxon>
        <taxon>Rauvolfioideae</taxon>
        <taxon>Vinceae</taxon>
        <taxon>Catharanthinae</taxon>
        <taxon>Catharanthus</taxon>
    </lineage>
</organism>
<proteinExistence type="predicted"/>
<evidence type="ECO:0000313" key="1">
    <source>
        <dbReference type="EMBL" id="KAI5681108.1"/>
    </source>
</evidence>
<sequence>MVAFIRAWTKTCSSTLKETILVIPAGKKYTLKPITFRGPCKSPITLNINGNISASKNLEDYRKNTRYWLSFENVNDLSVGGGGTIDGNGRVWWPKHCKKDKTRALTFEGCKNLIVSNLLFKNPQRMHLTVDDSKNVQISNVKIIAPKDSPNTDGIHVSGSTNVVIKNSVISTGDDCISIVSGSHQIVATDIFCGPGHGISIGSLGKNGVKDDVSNIKVSGVIISGADNGVRIKSWQGGKGVAENIIFESIRMMQVKNPIIIDQFYCDKKGVCPEKKDAVKIRNVLFKDIKGLSASERGITLNCSSSVPCEGIRLEDIKLIYKNGSSMAYCSSAKVSQRGTMSPHC</sequence>
<protein>
    <submittedName>
        <fullName evidence="1">Uncharacterized protein</fullName>
    </submittedName>
</protein>
<dbReference type="Proteomes" id="UP001060085">
    <property type="component" value="Linkage Group LG01"/>
</dbReference>